<feature type="signal peptide" evidence="14">
    <location>
        <begin position="1"/>
        <end position="28"/>
    </location>
</feature>
<feature type="compositionally biased region" description="Basic residues" evidence="13">
    <location>
        <begin position="914"/>
        <end position="926"/>
    </location>
</feature>
<keyword evidence="17" id="KW-1185">Reference proteome</keyword>
<organism evidence="17 18">
    <name type="scientific">Priapulus caudatus</name>
    <name type="common">Priapulid worm</name>
    <dbReference type="NCBI Taxonomy" id="37621"/>
    <lineage>
        <taxon>Eukaryota</taxon>
        <taxon>Metazoa</taxon>
        <taxon>Ecdysozoa</taxon>
        <taxon>Scalidophora</taxon>
        <taxon>Priapulida</taxon>
        <taxon>Priapulimorpha</taxon>
        <taxon>Priapulimorphida</taxon>
        <taxon>Priapulidae</taxon>
        <taxon>Priapulus</taxon>
    </lineage>
</organism>
<feature type="compositionally biased region" description="Basic residues" evidence="13">
    <location>
        <begin position="548"/>
        <end position="567"/>
    </location>
</feature>
<accession>A0ABM1EEL3</accession>
<keyword evidence="10" id="KW-0106">Calcium</keyword>
<dbReference type="InterPro" id="IPR024609">
    <property type="entry name" value="Extracellular_sulfatase_C"/>
</dbReference>
<feature type="compositionally biased region" description="Basic and acidic residues" evidence="13">
    <location>
        <begin position="504"/>
        <end position="519"/>
    </location>
</feature>
<evidence type="ECO:0000256" key="4">
    <source>
        <dbReference type="ARBA" id="ARBA00004348"/>
    </source>
</evidence>
<keyword evidence="9" id="KW-0256">Endoplasmic reticulum</keyword>
<evidence type="ECO:0000256" key="11">
    <source>
        <dbReference type="ARBA" id="ARBA00023034"/>
    </source>
</evidence>
<feature type="compositionally biased region" description="Basic residues" evidence="13">
    <location>
        <begin position="948"/>
        <end position="959"/>
    </location>
</feature>
<dbReference type="Pfam" id="PF00884">
    <property type="entry name" value="Sulfatase"/>
    <property type="match status" value="1"/>
</dbReference>
<evidence type="ECO:0000256" key="2">
    <source>
        <dbReference type="ARBA" id="ARBA00004240"/>
    </source>
</evidence>
<dbReference type="SUPFAM" id="SSF53649">
    <property type="entry name" value="Alkaline phosphatase-like"/>
    <property type="match status" value="2"/>
</dbReference>
<keyword evidence="7 14" id="KW-0732">Signal</keyword>
<evidence type="ECO:0000256" key="12">
    <source>
        <dbReference type="ARBA" id="ARBA00023180"/>
    </source>
</evidence>
<feature type="chain" id="PRO_5046220533" evidence="14">
    <location>
        <begin position="29"/>
        <end position="959"/>
    </location>
</feature>
<evidence type="ECO:0000259" key="15">
    <source>
        <dbReference type="Pfam" id="PF00884"/>
    </source>
</evidence>
<evidence type="ECO:0000256" key="6">
    <source>
        <dbReference type="ARBA" id="ARBA00022723"/>
    </source>
</evidence>
<evidence type="ECO:0000256" key="1">
    <source>
        <dbReference type="ARBA" id="ARBA00001913"/>
    </source>
</evidence>
<dbReference type="Pfam" id="PF12548">
    <property type="entry name" value="DUF3740"/>
    <property type="match status" value="1"/>
</dbReference>
<dbReference type="InterPro" id="IPR017850">
    <property type="entry name" value="Alkaline_phosphatase_core_sf"/>
</dbReference>
<gene>
    <name evidence="18" type="primary">LOC106811501</name>
</gene>
<keyword evidence="6" id="KW-0479">Metal-binding</keyword>
<evidence type="ECO:0000313" key="17">
    <source>
        <dbReference type="Proteomes" id="UP000695022"/>
    </source>
</evidence>
<evidence type="ECO:0000256" key="5">
    <source>
        <dbReference type="ARBA" id="ARBA00008779"/>
    </source>
</evidence>
<evidence type="ECO:0000256" key="14">
    <source>
        <dbReference type="SAM" id="SignalP"/>
    </source>
</evidence>
<dbReference type="InterPro" id="IPR024607">
    <property type="entry name" value="Sulfatase_CS"/>
</dbReference>
<evidence type="ECO:0000256" key="8">
    <source>
        <dbReference type="ARBA" id="ARBA00022801"/>
    </source>
</evidence>
<feature type="compositionally biased region" description="Basic and acidic residues" evidence="13">
    <location>
        <begin position="759"/>
        <end position="774"/>
    </location>
</feature>
<dbReference type="CDD" id="cd16147">
    <property type="entry name" value="G6S"/>
    <property type="match status" value="1"/>
</dbReference>
<reference evidence="18" key="1">
    <citation type="submission" date="2025-08" db="UniProtKB">
        <authorList>
            <consortium name="RefSeq"/>
        </authorList>
    </citation>
    <scope>IDENTIFICATION</scope>
</reference>
<feature type="region of interest" description="Disordered" evidence="13">
    <location>
        <begin position="903"/>
        <end position="959"/>
    </location>
</feature>
<keyword evidence="8" id="KW-0378">Hydrolase</keyword>
<evidence type="ECO:0000313" key="18">
    <source>
        <dbReference type="RefSeq" id="XP_014670634.1"/>
    </source>
</evidence>
<dbReference type="PROSITE" id="PS00523">
    <property type="entry name" value="SULFATASE_1"/>
    <property type="match status" value="1"/>
</dbReference>
<evidence type="ECO:0000256" key="10">
    <source>
        <dbReference type="ARBA" id="ARBA00022837"/>
    </source>
</evidence>
<comment type="subcellular location">
    <subcellularLocation>
        <location evidence="3">Cell surface</location>
    </subcellularLocation>
    <subcellularLocation>
        <location evidence="2">Endoplasmic reticulum</location>
    </subcellularLocation>
    <subcellularLocation>
        <location evidence="4">Golgi apparatus</location>
        <location evidence="4">Golgi stack</location>
    </subcellularLocation>
</comment>
<evidence type="ECO:0000256" key="3">
    <source>
        <dbReference type="ARBA" id="ARBA00004241"/>
    </source>
</evidence>
<evidence type="ECO:0000256" key="13">
    <source>
        <dbReference type="SAM" id="MobiDB-lite"/>
    </source>
</evidence>
<evidence type="ECO:0000256" key="7">
    <source>
        <dbReference type="ARBA" id="ARBA00022729"/>
    </source>
</evidence>
<evidence type="ECO:0000256" key="9">
    <source>
        <dbReference type="ARBA" id="ARBA00022824"/>
    </source>
</evidence>
<feature type="region of interest" description="Disordered" evidence="13">
    <location>
        <begin position="759"/>
        <end position="786"/>
    </location>
</feature>
<feature type="domain" description="Extracellular sulfatase C-terminal" evidence="16">
    <location>
        <begin position="541"/>
        <end position="668"/>
    </location>
</feature>
<name>A0ABM1EEL3_PRICU</name>
<proteinExistence type="inferred from homology"/>
<comment type="similarity">
    <text evidence="5">Belongs to the sulfatase family.</text>
</comment>
<dbReference type="PANTHER" id="PTHR43108:SF16">
    <property type="entry name" value="EXTRACELLULAR SULFATASE SULF-1 HOMOLOG"/>
    <property type="match status" value="1"/>
</dbReference>
<dbReference type="Gene3D" id="3.40.720.10">
    <property type="entry name" value="Alkaline Phosphatase, subunit A"/>
    <property type="match status" value="1"/>
</dbReference>
<evidence type="ECO:0000259" key="16">
    <source>
        <dbReference type="Pfam" id="PF12548"/>
    </source>
</evidence>
<feature type="compositionally biased region" description="Basic and acidic residues" evidence="13">
    <location>
        <begin position="903"/>
        <end position="913"/>
    </location>
</feature>
<comment type="cofactor">
    <cofactor evidence="1">
        <name>Ca(2+)</name>
        <dbReference type="ChEBI" id="CHEBI:29108"/>
    </cofactor>
</comment>
<feature type="compositionally biased region" description="Basic residues" evidence="13">
    <location>
        <begin position="775"/>
        <end position="784"/>
    </location>
</feature>
<protein>
    <submittedName>
        <fullName evidence="18">Extracellular sulfatase Sulf-1 homolog isoform X1</fullName>
    </submittedName>
</protein>
<dbReference type="Proteomes" id="UP000695022">
    <property type="component" value="Unplaced"/>
</dbReference>
<dbReference type="GeneID" id="106811501"/>
<keyword evidence="12" id="KW-0325">Glycoprotein</keyword>
<dbReference type="RefSeq" id="XP_014670634.1">
    <property type="nucleotide sequence ID" value="XM_014815148.1"/>
</dbReference>
<sequence>MMLASDKMHPSLIIAFVMCAASISGVSGRSQQGLGAYYGRRKPSNKPNIVLVLTDDQDYQLGSMKYMPKTLRHLAKEGATFTNSFVSTPMCCPSRSSLLTGLYTHNHNVYTNNDNCSSTEWQQTHETRTFATYLNNAGYRTGYFGKYLNEYNGTYIPPGWREWVGLIRNSRYYNYTINFNGKKIHHAWDYHKDYFTDLIANDSMSFLKLSKQYFPNRPVMMVLSMPAPHGTEDSAPQYAHLFPNATDYMDLLSYDYAPNPDKQWMLQQVGKMEPIHHEFTRMLHRKRLQTLQSVDDAVEKIVEELKLLGELDNTYIIYTSDHGYHLGHFGLVKGKSMPYEFDIRVPMYIRGPGIPKGVSIPNIVGNIDVAPTILDMAGIEVPDHMDGRSFKKLFHGGTEDSNIIDGTMKMKKAWRDTFLVSRGKVTNKMLKDLVRLENKGEFSKEARLAKECSKPEYASPCIMHQQFECILDEGGRWRKHKCRHGSMKTGVCVCRSKKAEQEEVRSERSKQRAFLEQHVSKGKGKSKEFNPMFIKPPRQRLPRNLEKRQRHLKKKQKKKKKEKRRKLARENRESRLGNYQNSVTAASNETIVGWQPPVTNRTFTAAAQPDAGCITYPNNSVECDPHIFSDVEVWKKHKQTIDWRIRFYKQELDQLKDIRQHLKDQRPALSRYEDDGQPCVCDSEGRTTDDVVEADDYIDIMLGGNSKYGVVRGRDKQRAKWSRAGRKGRHPPFRYRDKKDFDIFKQNYRYNRRGLKKDNKKAMMSREELNAEVRRQKKRQRKNSKSKDFCNLKNINCFSHDNDHWRTPPLWTLGPFCSCQQSNNNTYWCIRTINETHNFLYCEFITGFLSFYNLTNDPYQLVNQLQDVDESILQVMHATLNKLRKCQGSRECTIRYRPPAVTGEREIMQNDRSSHRKKDRGSKSSRSRSAWGRGDRSGDERRGGSGGQKRHSRYRRRRQ</sequence>
<dbReference type="InterPro" id="IPR000917">
    <property type="entry name" value="Sulfatase_N"/>
</dbReference>
<feature type="domain" description="Sulfatase N-terminal" evidence="15">
    <location>
        <begin position="47"/>
        <end position="379"/>
    </location>
</feature>
<feature type="compositionally biased region" description="Basic and acidic residues" evidence="13">
    <location>
        <begin position="933"/>
        <end position="943"/>
    </location>
</feature>
<keyword evidence="11" id="KW-0333">Golgi apparatus</keyword>
<dbReference type="PANTHER" id="PTHR43108">
    <property type="entry name" value="N-ACETYLGLUCOSAMINE-6-SULFATASE FAMILY MEMBER"/>
    <property type="match status" value="1"/>
</dbReference>
<feature type="region of interest" description="Disordered" evidence="13">
    <location>
        <begin position="504"/>
        <end position="582"/>
    </location>
</feature>